<organism evidence="2 3">
    <name type="scientific">Pelagibacterium flavum</name>
    <dbReference type="NCBI Taxonomy" id="2984530"/>
    <lineage>
        <taxon>Bacteria</taxon>
        <taxon>Pseudomonadati</taxon>
        <taxon>Pseudomonadota</taxon>
        <taxon>Alphaproteobacteria</taxon>
        <taxon>Hyphomicrobiales</taxon>
        <taxon>Devosiaceae</taxon>
        <taxon>Pelagibacterium</taxon>
    </lineage>
</organism>
<name>A0ABY6IL44_9HYPH</name>
<evidence type="ECO:0000313" key="3">
    <source>
        <dbReference type="Proteomes" id="UP001163882"/>
    </source>
</evidence>
<sequence>MALPDTFPGAKNQPRGAAGAKRGADSGKDAFLEALAGVLVDPPIYHGFAGAIERETAGKVWTWMARDIAGDAVSRLADAIESGADPLEAFDLLLPEILERLKANAVAEKDDRELERRNTMQMGGEDARLRLAPIIMAMRRRPLLVQAGKFGVAVGSISDEAALATALQSISITNPLTRALWMQAMVGHMANPSRVMAAAVAIAGGNTETRITNAGYGALVEALLSHAQSQIGCLASQPNLFADIDFSCKAIDRFHRLMRAITYNLDIERRSLWGTIMTDLTARLSERLERPMKEITLNVTQALRRPRDGNDRVDADDVLAALNGLYLLMTVRKCRDSLAVNALLDQAWADTGQTVEVLVTRALDMYRTNPADPVARERLDAGIKMAEIRFNAEYADILRRARDGAERRTAQG</sequence>
<evidence type="ECO:0008006" key="4">
    <source>
        <dbReference type="Google" id="ProtNLM"/>
    </source>
</evidence>
<protein>
    <recommendedName>
        <fullName evidence="4">DUF2336 domain-containing protein</fullName>
    </recommendedName>
</protein>
<gene>
    <name evidence="2" type="ORF">OF122_14895</name>
</gene>
<evidence type="ECO:0000313" key="2">
    <source>
        <dbReference type="EMBL" id="UYQ71323.1"/>
    </source>
</evidence>
<accession>A0ABY6IL44</accession>
<dbReference type="RefSeq" id="WP_264224977.1">
    <property type="nucleotide sequence ID" value="NZ_CP107716.1"/>
</dbReference>
<dbReference type="Proteomes" id="UP001163882">
    <property type="component" value="Chromosome"/>
</dbReference>
<proteinExistence type="predicted"/>
<feature type="region of interest" description="Disordered" evidence="1">
    <location>
        <begin position="1"/>
        <end position="23"/>
    </location>
</feature>
<dbReference type="EMBL" id="CP107716">
    <property type="protein sequence ID" value="UYQ71323.1"/>
    <property type="molecule type" value="Genomic_DNA"/>
</dbReference>
<keyword evidence="3" id="KW-1185">Reference proteome</keyword>
<evidence type="ECO:0000256" key="1">
    <source>
        <dbReference type="SAM" id="MobiDB-lite"/>
    </source>
</evidence>
<reference evidence="2" key="1">
    <citation type="submission" date="2022-10" db="EMBL/GenBank/DDBJ databases">
        <title>YIM 151497 complete genome.</title>
        <authorList>
            <person name="Chen X."/>
        </authorList>
    </citation>
    <scope>NUCLEOTIDE SEQUENCE</scope>
    <source>
        <strain evidence="2">YIM 151497</strain>
    </source>
</reference>